<feature type="domain" description="PH" evidence="4">
    <location>
        <begin position="348"/>
        <end position="459"/>
    </location>
</feature>
<dbReference type="Pfam" id="PF00620">
    <property type="entry name" value="RhoGAP"/>
    <property type="match status" value="1"/>
</dbReference>
<dbReference type="GO" id="GO:0005096">
    <property type="term" value="F:GTPase activator activity"/>
    <property type="evidence" value="ECO:0007669"/>
    <property type="project" value="UniProtKB-KW"/>
</dbReference>
<sequence>MAKKVTMSIVKNLQFNNKLWHLITNTTANSISENICVCFQKNLRTEKTICMKTTVDSMTTTKVNSSMSLRRTKRDSIRYFLLIFIDALTFKFIFSQRFILIPLFIFYQVNFYFIFTTPVISNETISGTSKYEFGEAYLKNDFLIILIVICYLTKDIKRNFDLLNYRIFETYQFLIFQQAPPLPIKKNSGEFNNSGSPLMTSFMASNSQTDNFASSLMQPSTSDRPIQGEANRRENHRHSSPQANAASRSLSFNNRPKHVPVPQVQPTTSGNGACFGSVPTPIYNHEYAVPPPCPNSDCKPIPTSMMHSYSHTLDRPPFHRGDQQRSVDSKSSIENERRCSSESREPVRTIRSGNMERCEWNETNKGRKREWVHGFVYLTSAHFILYKDERSAEKHGKHYDAPLCVWDLKGATISWNVEKDKKKRKVIQLELCNACRYLLRTSNDNETQEWFEALRDVIARLPPPTHQEIQSAILDSNSCSVMRNPSLVSHTPRPVSAASTVIVNKTRLRGRSDVMAQSAIETSTFEEGRPNRETILEKLRRFFRTRPSMETLKEKGIYKPEPVFGSTLSTICQHEKSLVPKFIRVVIEVIESKGLDTDGLYRVSGNLSAVQKIRCHVDQDNYKALVNEEDVHVLTGAFKLFFRELSEPLFPPSMHKDYISAMQNPIASSRFKKFDELLARLPSENKETLKSVLKHLTSVASHSQQNRMQLHNLSIMFGPTLFQSGERDEKKKGGKETNKKKKAPKEEKSAPVQSNSHLAFSMIMQSQIVQYLLETYQKFDALKGPIQYIP</sequence>
<evidence type="ECO:0000256" key="2">
    <source>
        <dbReference type="SAM" id="MobiDB-lite"/>
    </source>
</evidence>
<dbReference type="SMART" id="SM00233">
    <property type="entry name" value="PH"/>
    <property type="match status" value="1"/>
</dbReference>
<feature type="region of interest" description="Disordered" evidence="2">
    <location>
        <begin position="724"/>
        <end position="753"/>
    </location>
</feature>
<feature type="domain" description="Rho-GAP" evidence="5">
    <location>
        <begin position="566"/>
        <end position="780"/>
    </location>
</feature>
<feature type="compositionally biased region" description="Polar residues" evidence="2">
    <location>
        <begin position="240"/>
        <end position="254"/>
    </location>
</feature>
<dbReference type="EMBL" id="LIAE01010286">
    <property type="protein sequence ID" value="PAV64040.1"/>
    <property type="molecule type" value="Genomic_DNA"/>
</dbReference>
<keyword evidence="3" id="KW-0812">Transmembrane</keyword>
<gene>
    <name evidence="6" type="ORF">WR25_04946</name>
</gene>
<keyword evidence="7" id="KW-1185">Reference proteome</keyword>
<dbReference type="Gene3D" id="1.10.555.10">
    <property type="entry name" value="Rho GTPase activation protein"/>
    <property type="match status" value="1"/>
</dbReference>
<dbReference type="Proteomes" id="UP000218231">
    <property type="component" value="Unassembled WGS sequence"/>
</dbReference>
<feature type="transmembrane region" description="Helical" evidence="3">
    <location>
        <begin position="76"/>
        <end position="93"/>
    </location>
</feature>
<dbReference type="PROSITE" id="PS50003">
    <property type="entry name" value="PH_DOMAIN"/>
    <property type="match status" value="1"/>
</dbReference>
<feature type="compositionally biased region" description="Basic and acidic residues" evidence="2">
    <location>
        <begin position="725"/>
        <end position="737"/>
    </location>
</feature>
<dbReference type="SUPFAM" id="SSF50729">
    <property type="entry name" value="PH domain-like"/>
    <property type="match status" value="1"/>
</dbReference>
<feature type="region of interest" description="Disordered" evidence="2">
    <location>
        <begin position="309"/>
        <end position="350"/>
    </location>
</feature>
<evidence type="ECO:0008006" key="8">
    <source>
        <dbReference type="Google" id="ProtNLM"/>
    </source>
</evidence>
<evidence type="ECO:0000313" key="7">
    <source>
        <dbReference type="Proteomes" id="UP000218231"/>
    </source>
</evidence>
<keyword evidence="3" id="KW-1133">Transmembrane helix</keyword>
<dbReference type="STRING" id="2018661.A0A2A2JQU8"/>
<dbReference type="SMART" id="SM00324">
    <property type="entry name" value="RhoGAP"/>
    <property type="match status" value="1"/>
</dbReference>
<dbReference type="InterPro" id="IPR000198">
    <property type="entry name" value="RhoGAP_dom"/>
</dbReference>
<organism evidence="6 7">
    <name type="scientific">Diploscapter pachys</name>
    <dbReference type="NCBI Taxonomy" id="2018661"/>
    <lineage>
        <taxon>Eukaryota</taxon>
        <taxon>Metazoa</taxon>
        <taxon>Ecdysozoa</taxon>
        <taxon>Nematoda</taxon>
        <taxon>Chromadorea</taxon>
        <taxon>Rhabditida</taxon>
        <taxon>Rhabditina</taxon>
        <taxon>Rhabditomorpha</taxon>
        <taxon>Rhabditoidea</taxon>
        <taxon>Rhabditidae</taxon>
        <taxon>Diploscapter</taxon>
    </lineage>
</organism>
<dbReference type="PROSITE" id="PS50238">
    <property type="entry name" value="RHOGAP"/>
    <property type="match status" value="1"/>
</dbReference>
<comment type="caution">
    <text evidence="6">The sequence shown here is derived from an EMBL/GenBank/DDBJ whole genome shotgun (WGS) entry which is preliminary data.</text>
</comment>
<keyword evidence="1" id="KW-0343">GTPase activation</keyword>
<dbReference type="SUPFAM" id="SSF48350">
    <property type="entry name" value="GTPase activation domain, GAP"/>
    <property type="match status" value="1"/>
</dbReference>
<dbReference type="GO" id="GO:0007165">
    <property type="term" value="P:signal transduction"/>
    <property type="evidence" value="ECO:0007669"/>
    <property type="project" value="InterPro"/>
</dbReference>
<dbReference type="InterPro" id="IPR001849">
    <property type="entry name" value="PH_domain"/>
</dbReference>
<keyword evidence="3" id="KW-0472">Membrane</keyword>
<dbReference type="Pfam" id="PF00169">
    <property type="entry name" value="PH"/>
    <property type="match status" value="1"/>
</dbReference>
<protein>
    <recommendedName>
        <fullName evidence="8">Rho-GAP domain-containing protein</fullName>
    </recommendedName>
</protein>
<evidence type="ECO:0000259" key="5">
    <source>
        <dbReference type="PROSITE" id="PS50238"/>
    </source>
</evidence>
<reference evidence="6 7" key="1">
    <citation type="journal article" date="2017" name="Curr. Biol.">
        <title>Genome architecture and evolution of a unichromosomal asexual nematode.</title>
        <authorList>
            <person name="Fradin H."/>
            <person name="Zegar C."/>
            <person name="Gutwein M."/>
            <person name="Lucas J."/>
            <person name="Kovtun M."/>
            <person name="Corcoran D."/>
            <person name="Baugh L.R."/>
            <person name="Kiontke K."/>
            <person name="Gunsalus K."/>
            <person name="Fitch D.H."/>
            <person name="Piano F."/>
        </authorList>
    </citation>
    <scope>NUCLEOTIDE SEQUENCE [LARGE SCALE GENOMIC DNA]</scope>
    <source>
        <strain evidence="6">PF1309</strain>
    </source>
</reference>
<dbReference type="PANTHER" id="PTHR23176">
    <property type="entry name" value="RHO/RAC/CDC GTPASE-ACTIVATING PROTEIN"/>
    <property type="match status" value="1"/>
</dbReference>
<feature type="compositionally biased region" description="Polar residues" evidence="2">
    <location>
        <begin position="213"/>
        <end position="224"/>
    </location>
</feature>
<dbReference type="Gene3D" id="2.30.29.30">
    <property type="entry name" value="Pleckstrin-homology domain (PH domain)/Phosphotyrosine-binding domain (PTB)"/>
    <property type="match status" value="1"/>
</dbReference>
<evidence type="ECO:0000256" key="3">
    <source>
        <dbReference type="SAM" id="Phobius"/>
    </source>
</evidence>
<evidence type="ECO:0000259" key="4">
    <source>
        <dbReference type="PROSITE" id="PS50003"/>
    </source>
</evidence>
<dbReference type="InterPro" id="IPR008936">
    <property type="entry name" value="Rho_GTPase_activation_prot"/>
</dbReference>
<accession>A0A2A2JQU8</accession>
<feature type="region of interest" description="Disordered" evidence="2">
    <location>
        <begin position="213"/>
        <end position="269"/>
    </location>
</feature>
<dbReference type="OrthoDB" id="79452at2759"/>
<dbReference type="PANTHER" id="PTHR23176:SF129">
    <property type="entry name" value="RHO GTPASE ACTIVATING PROTEIN AT 16F, ISOFORM E-RELATED"/>
    <property type="match status" value="1"/>
</dbReference>
<proteinExistence type="predicted"/>
<feature type="compositionally biased region" description="Basic and acidic residues" evidence="2">
    <location>
        <begin position="312"/>
        <end position="350"/>
    </location>
</feature>
<name>A0A2A2JQU8_9BILA</name>
<dbReference type="InterPro" id="IPR011993">
    <property type="entry name" value="PH-like_dom_sf"/>
</dbReference>
<dbReference type="AlphaFoldDB" id="A0A2A2JQU8"/>
<dbReference type="InterPro" id="IPR050729">
    <property type="entry name" value="Rho-GAP"/>
</dbReference>
<evidence type="ECO:0000256" key="1">
    <source>
        <dbReference type="ARBA" id="ARBA00022468"/>
    </source>
</evidence>
<evidence type="ECO:0000313" key="6">
    <source>
        <dbReference type="EMBL" id="PAV64040.1"/>
    </source>
</evidence>
<dbReference type="GO" id="GO:0005737">
    <property type="term" value="C:cytoplasm"/>
    <property type="evidence" value="ECO:0007669"/>
    <property type="project" value="TreeGrafter"/>
</dbReference>